<reference evidence="1 2" key="1">
    <citation type="submission" date="2019-06" db="EMBL/GenBank/DDBJ databases">
        <title>Genome of Methylobacterium sp. 17Sr1-39.</title>
        <authorList>
            <person name="Seo T."/>
        </authorList>
    </citation>
    <scope>NUCLEOTIDE SEQUENCE [LARGE SCALE GENOMIC DNA]</scope>
    <source>
        <strain evidence="1 2">17Sr1-39</strain>
    </source>
</reference>
<dbReference type="InterPro" id="IPR021695">
    <property type="entry name" value="Phage_KPP10_Orf10"/>
</dbReference>
<evidence type="ECO:0000313" key="1">
    <source>
        <dbReference type="EMBL" id="TNC14915.1"/>
    </source>
</evidence>
<dbReference type="OrthoDB" id="8163165at2"/>
<proteinExistence type="predicted"/>
<name>A0A5C4LLT7_9HYPH</name>
<protein>
    <submittedName>
        <fullName evidence="1">DUF3277 family protein</fullName>
    </submittedName>
</protein>
<dbReference type="RefSeq" id="WP_139034456.1">
    <property type="nucleotide sequence ID" value="NZ_VDDA01000002.1"/>
</dbReference>
<evidence type="ECO:0000313" key="2">
    <source>
        <dbReference type="Proteomes" id="UP000305267"/>
    </source>
</evidence>
<accession>A0A5C4LLT7</accession>
<dbReference type="EMBL" id="VDDA01000002">
    <property type="protein sequence ID" value="TNC14915.1"/>
    <property type="molecule type" value="Genomic_DNA"/>
</dbReference>
<dbReference type="AlphaFoldDB" id="A0A5C4LLT7"/>
<dbReference type="Proteomes" id="UP000305267">
    <property type="component" value="Unassembled WGS sequence"/>
</dbReference>
<comment type="caution">
    <text evidence="1">The sequence shown here is derived from an EMBL/GenBank/DDBJ whole genome shotgun (WGS) entry which is preliminary data.</text>
</comment>
<gene>
    <name evidence="1" type="ORF">FF100_04890</name>
</gene>
<sequence length="152" mass="16253">MAEDCAPFGTYSFQNVAFSIDGVLVVGFDEGDDCILVEPTTELGTPKVGADGTSIVSITTDQSATVTIRLLPNSPFNAYLRNRVKRMRSGALTGLTMAIGMTDLSSRETGGCTTAIITQQPPDTRGAMVNNLEWKFFCACWQPGFVEVVTAS</sequence>
<keyword evidence="2" id="KW-1185">Reference proteome</keyword>
<dbReference type="Pfam" id="PF11681">
    <property type="entry name" value="Phage_Tube_PhiTE"/>
    <property type="match status" value="1"/>
</dbReference>
<organism evidence="1 2">
    <name type="scientific">Methylobacterium terricola</name>
    <dbReference type="NCBI Taxonomy" id="2583531"/>
    <lineage>
        <taxon>Bacteria</taxon>
        <taxon>Pseudomonadati</taxon>
        <taxon>Pseudomonadota</taxon>
        <taxon>Alphaproteobacteria</taxon>
        <taxon>Hyphomicrobiales</taxon>
        <taxon>Methylobacteriaceae</taxon>
        <taxon>Methylobacterium</taxon>
    </lineage>
</organism>
<dbReference type="NCBIfam" id="NF047581">
    <property type="entry name" value="gp105_phage_fam"/>
    <property type="match status" value="1"/>
</dbReference>